<feature type="region of interest" description="Disordered" evidence="2">
    <location>
        <begin position="339"/>
        <end position="472"/>
    </location>
</feature>
<evidence type="ECO:0000256" key="2">
    <source>
        <dbReference type="SAM" id="MobiDB-lite"/>
    </source>
</evidence>
<dbReference type="PROSITE" id="PS51257">
    <property type="entry name" value="PROKAR_LIPOPROTEIN"/>
    <property type="match status" value="1"/>
</dbReference>
<dbReference type="OrthoDB" id="5554151at2759"/>
<evidence type="ECO:0000256" key="1">
    <source>
        <dbReference type="ARBA" id="ARBA00010579"/>
    </source>
</evidence>
<evidence type="ECO:0000313" key="5">
    <source>
        <dbReference type="EMBL" id="KAA6414790.1"/>
    </source>
</evidence>
<organism evidence="5 6">
    <name type="scientific">Lasallia pustulata</name>
    <dbReference type="NCBI Taxonomy" id="136370"/>
    <lineage>
        <taxon>Eukaryota</taxon>
        <taxon>Fungi</taxon>
        <taxon>Dikarya</taxon>
        <taxon>Ascomycota</taxon>
        <taxon>Pezizomycotina</taxon>
        <taxon>Lecanoromycetes</taxon>
        <taxon>OSLEUM clade</taxon>
        <taxon>Umbilicariomycetidae</taxon>
        <taxon>Umbilicariales</taxon>
        <taxon>Umbilicariaceae</taxon>
        <taxon>Lasallia</taxon>
    </lineage>
</organism>
<protein>
    <submittedName>
        <fullName evidence="5">SUN domain (Adg3)</fullName>
    </submittedName>
</protein>
<dbReference type="PANTHER" id="PTHR31654:SF0">
    <property type="entry name" value="SECRETED BETA-GLUCOSIDASE ADG3-RELATED"/>
    <property type="match status" value="1"/>
</dbReference>
<comment type="caution">
    <text evidence="5">The sequence shown here is derived from an EMBL/GenBank/DDBJ whole genome shotgun (WGS) entry which is preliminary data.</text>
</comment>
<sequence length="562" mass="57789">MKIVELGSALVALLALHASIACAKHSNAHLNVLDRQHRHHRSVHTSNAEMGAGLELRGQDAEIEKRGGQCQFPTNAGLVAITPDQENAGWAMSPNQLCTPSSYCPYACPPGQVMAQWDPQATSYTYPLSMNGGLYCDNSGKIQKPFPDKPYCVDGMGNVGCTNKASGVVAFCQTVLPGNEAMLIPTSVETWSQLAVPGPSYWAGTSAEFYINPPGITTEKACVWGSSSNPYGNWSPYVAGANMDHTGNTYVKLAWNPIYLEPTTPFRNEMPTWGVEIVCDGPGCNGLPCAIDPATNTVNQMIGSNTNRAPNANSCVVTVPQGVNANFVVFEGGMSGAKGDSHIFQSSSAPPPPSSSTQPTTSSSTQPTTSSSTQPTTSSSTQPTTSSSNQPPSSTSTPTHTPTSTSTSSSSSSTMPSSTSTSSTFSTCSSTSSPQSSSSSSPTSLPAPTSSIMASASSTTTPSSTTCAPTSDSTTVVVASSTIEPAPTYVPAPHILAQNATNGGNATVAFSAAAVSPQKTVAPSTGALVTTPAQFTGAGRSLRTGGASLALFVLAAFMIVVF</sequence>
<keyword evidence="3" id="KW-0812">Transmembrane</keyword>
<feature type="signal peptide" evidence="4">
    <location>
        <begin position="1"/>
        <end position="23"/>
    </location>
</feature>
<dbReference type="AlphaFoldDB" id="A0A5M8Q0M8"/>
<dbReference type="Pfam" id="PF03856">
    <property type="entry name" value="SUN"/>
    <property type="match status" value="1"/>
</dbReference>
<evidence type="ECO:0000256" key="3">
    <source>
        <dbReference type="SAM" id="Phobius"/>
    </source>
</evidence>
<feature type="compositionally biased region" description="Low complexity" evidence="2">
    <location>
        <begin position="355"/>
        <end position="472"/>
    </location>
</feature>
<dbReference type="EMBL" id="VXIT01000002">
    <property type="protein sequence ID" value="KAA6414790.1"/>
    <property type="molecule type" value="Genomic_DNA"/>
</dbReference>
<accession>A0A5M8Q0M8</accession>
<name>A0A5M8Q0M8_9LECA</name>
<dbReference type="InterPro" id="IPR053088">
    <property type="entry name" value="Beta-glucosidase/SUN-like"/>
</dbReference>
<dbReference type="InterPro" id="IPR005556">
    <property type="entry name" value="SUN"/>
</dbReference>
<keyword evidence="3" id="KW-0472">Membrane</keyword>
<evidence type="ECO:0000313" key="6">
    <source>
        <dbReference type="Proteomes" id="UP000324767"/>
    </source>
</evidence>
<comment type="similarity">
    <text evidence="1">Belongs to the SUN family.</text>
</comment>
<evidence type="ECO:0000256" key="4">
    <source>
        <dbReference type="SAM" id="SignalP"/>
    </source>
</evidence>
<gene>
    <name evidence="5" type="ORF">FRX48_01540</name>
</gene>
<feature type="chain" id="PRO_5024294666" evidence="4">
    <location>
        <begin position="24"/>
        <end position="562"/>
    </location>
</feature>
<feature type="transmembrane region" description="Helical" evidence="3">
    <location>
        <begin position="542"/>
        <end position="561"/>
    </location>
</feature>
<dbReference type="Proteomes" id="UP000324767">
    <property type="component" value="Unassembled WGS sequence"/>
</dbReference>
<keyword evidence="3" id="KW-1133">Transmembrane helix</keyword>
<dbReference type="PANTHER" id="PTHR31654">
    <property type="entry name" value="SECRETED BETA-GLUCOSIDASE ADG3-RELATED"/>
    <property type="match status" value="1"/>
</dbReference>
<proteinExistence type="inferred from homology"/>
<keyword evidence="4" id="KW-0732">Signal</keyword>
<reference evidence="5 6" key="1">
    <citation type="submission" date="2019-09" db="EMBL/GenBank/DDBJ databases">
        <title>The hologenome of the rock-dwelling lichen Lasallia pustulata.</title>
        <authorList>
            <person name="Greshake Tzovaras B."/>
            <person name="Segers F."/>
            <person name="Bicker A."/>
            <person name="Dal Grande F."/>
            <person name="Otte J."/>
            <person name="Hankeln T."/>
            <person name="Schmitt I."/>
            <person name="Ebersberger I."/>
        </authorList>
    </citation>
    <scope>NUCLEOTIDE SEQUENCE [LARGE SCALE GENOMIC DNA]</scope>
    <source>
        <strain evidence="5">A1-1</strain>
    </source>
</reference>